<evidence type="ECO:0000313" key="1">
    <source>
        <dbReference type="EMBL" id="EEY91442.1"/>
    </source>
</evidence>
<dbReference type="EMBL" id="GG705018">
    <property type="protein sequence ID" value="EEY91442.1"/>
    <property type="molecule type" value="Genomic_DNA"/>
</dbReference>
<dbReference type="HOGENOM" id="CLU_2911916_0_0_6"/>
<accession>D0SRG3</accession>
<gene>
    <name evidence="1" type="ORF">HMPREF0026_03073</name>
</gene>
<organism evidence="1 2">
    <name type="scientific">Acinetobacter junii SH205</name>
    <dbReference type="NCBI Taxonomy" id="575587"/>
    <lineage>
        <taxon>Bacteria</taxon>
        <taxon>Pseudomonadati</taxon>
        <taxon>Pseudomonadota</taxon>
        <taxon>Gammaproteobacteria</taxon>
        <taxon>Moraxellales</taxon>
        <taxon>Moraxellaceae</taxon>
        <taxon>Acinetobacter</taxon>
    </lineage>
</organism>
<name>D0SRG3_ACIJU</name>
<sequence length="61" mass="7326">MNSKRCADLNLKKDRSKFLNLKIASFMNLKYSFKFKRQEMNSKLRFQTIHAVAACYLEYEI</sequence>
<evidence type="ECO:0000313" key="2">
    <source>
        <dbReference type="Proteomes" id="UP000018442"/>
    </source>
</evidence>
<reference evidence="2" key="1">
    <citation type="journal article" date="2012" name="PLoS ONE">
        <title>The success of Acinetobacter species; genetic, metabolic and virulence attributes.</title>
        <authorList>
            <person name="Peleg A.Y."/>
            <person name="de Breij A."/>
            <person name="Adams M.D."/>
            <person name="Cerqueira G.M."/>
            <person name="Mocali S."/>
            <person name="Galardini M."/>
            <person name="Nibbering P.H."/>
            <person name="Earl A.M."/>
            <person name="Ward D.V."/>
            <person name="Paterson D.L."/>
            <person name="Seifert H."/>
            <person name="Dijkshoorn L."/>
        </authorList>
    </citation>
    <scope>NUCLEOTIDE SEQUENCE [LARGE SCALE GENOMIC DNA]</scope>
    <source>
        <strain evidence="2">SH205</strain>
    </source>
</reference>
<dbReference type="Proteomes" id="UP000018442">
    <property type="component" value="Unassembled WGS sequence"/>
</dbReference>
<proteinExistence type="predicted"/>
<dbReference type="AlphaFoldDB" id="D0SRG3"/>
<protein>
    <submittedName>
        <fullName evidence="1">Uncharacterized protein</fullName>
    </submittedName>
</protein>